<sequence>MSKQILALSGSIPHAFRSAGQTPVCMPSAEDIEDIVRRAAQLASRGTVLRRDFALRADGGKVVPSLTSSLVDHARSRGSPDALGPDVVIDEDLSIGRCWSIPVTGQIGLSSPTLIHPTSISVDHIPKELAADIGRAPRRMILWGLVDGLSNLQRFRSVPTDELKAIANGRTSPTLSKNHAFVPLASFEYDINADFHVQTFPVHEYVAQLAMDFGVFVVEILDNWGSSDSCLYRVRIHGTPAVVNSPR</sequence>
<keyword evidence="7" id="KW-1185">Reference proteome</keyword>
<dbReference type="InterPro" id="IPR045119">
    <property type="entry name" value="SUN1-5"/>
</dbReference>
<comment type="subcellular location">
    <subcellularLocation>
        <location evidence="1">Membrane</location>
    </subcellularLocation>
</comment>
<dbReference type="InterPro" id="IPR012919">
    <property type="entry name" value="SUN_dom"/>
</dbReference>
<dbReference type="PROSITE" id="PS51469">
    <property type="entry name" value="SUN"/>
    <property type="match status" value="1"/>
</dbReference>
<dbReference type="AlphaFoldDB" id="A0A1M2W6A4"/>
<comment type="caution">
    <text evidence="6">The sequence shown here is derived from an EMBL/GenBank/DDBJ whole genome shotgun (WGS) entry which is preliminary data.</text>
</comment>
<organism evidence="6 7">
    <name type="scientific">Trametes pubescens</name>
    <name type="common">White-rot fungus</name>
    <dbReference type="NCBI Taxonomy" id="154538"/>
    <lineage>
        <taxon>Eukaryota</taxon>
        <taxon>Fungi</taxon>
        <taxon>Dikarya</taxon>
        <taxon>Basidiomycota</taxon>
        <taxon>Agaricomycotina</taxon>
        <taxon>Agaricomycetes</taxon>
        <taxon>Polyporales</taxon>
        <taxon>Polyporaceae</taxon>
        <taxon>Trametes</taxon>
    </lineage>
</organism>
<dbReference type="GO" id="GO:0034993">
    <property type="term" value="C:meiotic nuclear membrane microtubule tethering complex"/>
    <property type="evidence" value="ECO:0007669"/>
    <property type="project" value="TreeGrafter"/>
</dbReference>
<evidence type="ECO:0000313" key="7">
    <source>
        <dbReference type="Proteomes" id="UP000184267"/>
    </source>
</evidence>
<dbReference type="EMBL" id="MNAD01000169">
    <property type="protein sequence ID" value="OJT15388.1"/>
    <property type="molecule type" value="Genomic_DNA"/>
</dbReference>
<evidence type="ECO:0000256" key="2">
    <source>
        <dbReference type="ARBA" id="ARBA00022692"/>
    </source>
</evidence>
<accession>A0A1M2W6A4</accession>
<dbReference type="Gene3D" id="2.60.120.260">
    <property type="entry name" value="Galactose-binding domain-like"/>
    <property type="match status" value="1"/>
</dbReference>
<evidence type="ECO:0000259" key="5">
    <source>
        <dbReference type="PROSITE" id="PS51469"/>
    </source>
</evidence>
<keyword evidence="3" id="KW-1133">Transmembrane helix</keyword>
<evidence type="ECO:0000256" key="3">
    <source>
        <dbReference type="ARBA" id="ARBA00022989"/>
    </source>
</evidence>
<reference evidence="6 7" key="1">
    <citation type="submission" date="2016-10" db="EMBL/GenBank/DDBJ databases">
        <title>Genome sequence of the basidiomycete white-rot fungus Trametes pubescens.</title>
        <authorList>
            <person name="Makela M.R."/>
            <person name="Granchi Z."/>
            <person name="Peng M."/>
            <person name="De Vries R.P."/>
            <person name="Grigoriev I."/>
            <person name="Riley R."/>
            <person name="Hilden K."/>
        </authorList>
    </citation>
    <scope>NUCLEOTIDE SEQUENCE [LARGE SCALE GENOMIC DNA]</scope>
    <source>
        <strain evidence="6 7">FBCC735</strain>
    </source>
</reference>
<feature type="domain" description="SUN" evidence="5">
    <location>
        <begin position="43"/>
        <end position="241"/>
    </location>
</feature>
<dbReference type="PANTHER" id="PTHR12911:SF8">
    <property type="entry name" value="KLAROID PROTEIN-RELATED"/>
    <property type="match status" value="1"/>
</dbReference>
<evidence type="ECO:0000256" key="1">
    <source>
        <dbReference type="ARBA" id="ARBA00004370"/>
    </source>
</evidence>
<dbReference type="GO" id="GO:0043495">
    <property type="term" value="F:protein-membrane adaptor activity"/>
    <property type="evidence" value="ECO:0007669"/>
    <property type="project" value="TreeGrafter"/>
</dbReference>
<dbReference type="Pfam" id="PF07738">
    <property type="entry name" value="Sad1_UNC"/>
    <property type="match status" value="1"/>
</dbReference>
<name>A0A1M2W6A4_TRAPU</name>
<keyword evidence="4" id="KW-0472">Membrane</keyword>
<dbReference type="Proteomes" id="UP000184267">
    <property type="component" value="Unassembled WGS sequence"/>
</dbReference>
<protein>
    <submittedName>
        <fullName evidence="6">SUN domain-containing protein 3</fullName>
    </submittedName>
</protein>
<evidence type="ECO:0000313" key="6">
    <source>
        <dbReference type="EMBL" id="OJT15388.1"/>
    </source>
</evidence>
<evidence type="ECO:0000256" key="4">
    <source>
        <dbReference type="ARBA" id="ARBA00023136"/>
    </source>
</evidence>
<dbReference type="PANTHER" id="PTHR12911">
    <property type="entry name" value="SAD1/UNC-84-LIKE PROTEIN-RELATED"/>
    <property type="match status" value="1"/>
</dbReference>
<dbReference type="STRING" id="154538.A0A1M2W6A4"/>
<dbReference type="OrthoDB" id="342281at2759"/>
<dbReference type="OMA" id="CWRINAR"/>
<gene>
    <name evidence="6" type="ORF">TRAPUB_8055</name>
</gene>
<proteinExistence type="predicted"/>
<keyword evidence="2" id="KW-0812">Transmembrane</keyword>